<dbReference type="EMBL" id="JAEPRB010000184">
    <property type="protein sequence ID" value="KAG2219336.1"/>
    <property type="molecule type" value="Genomic_DNA"/>
</dbReference>
<dbReference type="PANTHER" id="PTHR33112:SF12">
    <property type="entry name" value="HETEROKARYON INCOMPATIBILITY DOMAIN-CONTAINING PROTEIN"/>
    <property type="match status" value="1"/>
</dbReference>
<protein>
    <recommendedName>
        <fullName evidence="1">Heterokaryon incompatibility domain-containing protein</fullName>
    </recommendedName>
</protein>
<keyword evidence="3" id="KW-1185">Reference proteome</keyword>
<dbReference type="InterPro" id="IPR010730">
    <property type="entry name" value="HET"/>
</dbReference>
<dbReference type="OrthoDB" id="3553147at2759"/>
<evidence type="ECO:0000313" key="3">
    <source>
        <dbReference type="Proteomes" id="UP000646827"/>
    </source>
</evidence>
<dbReference type="Proteomes" id="UP000646827">
    <property type="component" value="Unassembled WGS sequence"/>
</dbReference>
<sequence>MTYFIYEKKQYYETPPKFLENDYSYYTPDESRPKRIAYGLLKPKFMPSYLVDTYDMRLVKGSDVDQGYCTLSYSWNQSGEILIDKTTGKSSRLDQGKHEIIFPESALQENSEYQEQTLDEVKYVKFEGLIQEICRDFGIRYIWYDQMCIDQEDEKKKHAEIHQMHKIYSNAYCTVALIPELMIDNVESPGSTVYEFDHYSMFQEAQWMKRMWTLEEALVSSQILFVGRNVHLWSYNLKEYTYPIFHMQSNYAIPAVLHYAQTRTSTKEHDHIFALANIFPDIIKQITVNYNQDVQDLMLQFYGLLAKHDLRILCFGRIAYDNDMHKPSPGHSMEGDDMDKVKCEQGLVQKFDLPSWTGVHGKYYKYGYRKTIFKNYTVSGKVLKITCWGITNDQRPTNILDFQRIGDMIPPFTQQEEGRTTVLQVRLQGPTKENFIYVDCKINRELDPIKYKDVVANVRDLSHFFPIKKTDLQWVSYDDMIFSSTFSFNNLTEPLQDSAQYVLLSGVNLMLNIGGIGTERLPVIKKDGDHYKAIGTCGITEYDYFLEDPILEEQTFEIH</sequence>
<evidence type="ECO:0000259" key="1">
    <source>
        <dbReference type="Pfam" id="PF06985"/>
    </source>
</evidence>
<gene>
    <name evidence="2" type="ORF">INT45_006869</name>
</gene>
<reference evidence="2 3" key="1">
    <citation type="submission" date="2020-12" db="EMBL/GenBank/DDBJ databases">
        <title>Metabolic potential, ecology and presence of endohyphal bacteria is reflected in genomic diversity of Mucoromycotina.</title>
        <authorList>
            <person name="Muszewska A."/>
            <person name="Okrasinska A."/>
            <person name="Steczkiewicz K."/>
            <person name="Drgas O."/>
            <person name="Orlowska M."/>
            <person name="Perlinska-Lenart U."/>
            <person name="Aleksandrzak-Piekarczyk T."/>
            <person name="Szatraj K."/>
            <person name="Zielenkiewicz U."/>
            <person name="Pilsyk S."/>
            <person name="Malc E."/>
            <person name="Mieczkowski P."/>
            <person name="Kruszewska J.S."/>
            <person name="Biernat P."/>
            <person name="Pawlowska J."/>
        </authorList>
    </citation>
    <scope>NUCLEOTIDE SEQUENCE [LARGE SCALE GENOMIC DNA]</scope>
    <source>
        <strain evidence="2 3">CBS 142.35</strain>
    </source>
</reference>
<dbReference type="Pfam" id="PF06985">
    <property type="entry name" value="HET"/>
    <property type="match status" value="1"/>
</dbReference>
<feature type="domain" description="Heterokaryon incompatibility" evidence="1">
    <location>
        <begin position="68"/>
        <end position="177"/>
    </location>
</feature>
<evidence type="ECO:0000313" key="2">
    <source>
        <dbReference type="EMBL" id="KAG2219336.1"/>
    </source>
</evidence>
<dbReference type="AlphaFoldDB" id="A0A8H7VDR2"/>
<name>A0A8H7VDR2_9FUNG</name>
<proteinExistence type="predicted"/>
<comment type="caution">
    <text evidence="2">The sequence shown here is derived from an EMBL/GenBank/DDBJ whole genome shotgun (WGS) entry which is preliminary data.</text>
</comment>
<dbReference type="PANTHER" id="PTHR33112">
    <property type="entry name" value="DOMAIN PROTEIN, PUTATIVE-RELATED"/>
    <property type="match status" value="1"/>
</dbReference>
<organism evidence="2 3">
    <name type="scientific">Circinella minor</name>
    <dbReference type="NCBI Taxonomy" id="1195481"/>
    <lineage>
        <taxon>Eukaryota</taxon>
        <taxon>Fungi</taxon>
        <taxon>Fungi incertae sedis</taxon>
        <taxon>Mucoromycota</taxon>
        <taxon>Mucoromycotina</taxon>
        <taxon>Mucoromycetes</taxon>
        <taxon>Mucorales</taxon>
        <taxon>Lichtheimiaceae</taxon>
        <taxon>Circinella</taxon>
    </lineage>
</organism>
<accession>A0A8H7VDR2</accession>